<keyword evidence="2" id="KW-1185">Reference proteome</keyword>
<name>A0A2G5SC11_9PELO</name>
<organism evidence="1 2">
    <name type="scientific">Caenorhabditis nigoni</name>
    <dbReference type="NCBI Taxonomy" id="1611254"/>
    <lineage>
        <taxon>Eukaryota</taxon>
        <taxon>Metazoa</taxon>
        <taxon>Ecdysozoa</taxon>
        <taxon>Nematoda</taxon>
        <taxon>Chromadorea</taxon>
        <taxon>Rhabditida</taxon>
        <taxon>Rhabditina</taxon>
        <taxon>Rhabditomorpha</taxon>
        <taxon>Rhabditoidea</taxon>
        <taxon>Rhabditidae</taxon>
        <taxon>Peloderinae</taxon>
        <taxon>Caenorhabditis</taxon>
    </lineage>
</organism>
<protein>
    <submittedName>
        <fullName evidence="1">Uncharacterized protein</fullName>
    </submittedName>
</protein>
<sequence length="144" mass="16681">MDTRRLFPRGHILGSVEIEETRDTRGNGKDVEDRRGAFFILYTYPPHTLQLFQRRLDRIDVFFPGGSSKNPKYAWVLKSPLYFSDYYLYSIIFLLYSLINEDFQISIFGGKLFEKSSSAQSMLLLFEGNGEEVQQNFVPAICEG</sequence>
<comment type="caution">
    <text evidence="1">The sequence shown here is derived from an EMBL/GenBank/DDBJ whole genome shotgun (WGS) entry which is preliminary data.</text>
</comment>
<evidence type="ECO:0000313" key="2">
    <source>
        <dbReference type="Proteomes" id="UP000230233"/>
    </source>
</evidence>
<dbReference type="EMBL" id="PDUG01000021">
    <property type="protein sequence ID" value="PIC12580.1"/>
    <property type="molecule type" value="Genomic_DNA"/>
</dbReference>
<dbReference type="AlphaFoldDB" id="A0A2G5SC11"/>
<reference evidence="2" key="1">
    <citation type="submission" date="2017-10" db="EMBL/GenBank/DDBJ databases">
        <title>Rapid genome shrinkage in a self-fertile nematode reveals novel sperm competition proteins.</title>
        <authorList>
            <person name="Yin D."/>
            <person name="Schwarz E.M."/>
            <person name="Thomas C.G."/>
            <person name="Felde R.L."/>
            <person name="Korf I.F."/>
            <person name="Cutter A.D."/>
            <person name="Schartner C.M."/>
            <person name="Ralston E.J."/>
            <person name="Meyer B.J."/>
            <person name="Haag E.S."/>
        </authorList>
    </citation>
    <scope>NUCLEOTIDE SEQUENCE [LARGE SCALE GENOMIC DNA]</scope>
    <source>
        <strain evidence="2">JU1422</strain>
    </source>
</reference>
<gene>
    <name evidence="1" type="ORF">B9Z55_028348</name>
</gene>
<proteinExistence type="predicted"/>
<accession>A0A2G5SC11</accession>
<evidence type="ECO:0000313" key="1">
    <source>
        <dbReference type="EMBL" id="PIC12580.1"/>
    </source>
</evidence>
<dbReference type="Proteomes" id="UP000230233">
    <property type="component" value="Unassembled WGS sequence"/>
</dbReference>